<comment type="caution">
    <text evidence="1">The sequence shown here is derived from an EMBL/GenBank/DDBJ whole genome shotgun (WGS) entry which is preliminary data.</text>
</comment>
<evidence type="ECO:0000313" key="2">
    <source>
        <dbReference type="Proteomes" id="UP000003856"/>
    </source>
</evidence>
<accession>C5T4Z7</accession>
<dbReference type="EMBL" id="ACQT01000055">
    <property type="protein sequence ID" value="EER60452.1"/>
    <property type="molecule type" value="Genomic_DNA"/>
</dbReference>
<dbReference type="PATRIC" id="fig|573060.9.peg.3151"/>
<dbReference type="OrthoDB" id="6969929at2"/>
<dbReference type="Proteomes" id="UP000003856">
    <property type="component" value="Unassembled WGS sequence"/>
</dbReference>
<name>C5T4Z7_ACIDE</name>
<dbReference type="RefSeq" id="WP_005796020.1">
    <property type="nucleotide sequence ID" value="NZ_ACQT01000055.1"/>
</dbReference>
<keyword evidence="2" id="KW-1185">Reference proteome</keyword>
<proteinExistence type="predicted"/>
<organism evidence="1 2">
    <name type="scientific">Acidovorax delafieldii 2AN</name>
    <dbReference type="NCBI Taxonomy" id="573060"/>
    <lineage>
        <taxon>Bacteria</taxon>
        <taxon>Pseudomonadati</taxon>
        <taxon>Pseudomonadota</taxon>
        <taxon>Betaproteobacteria</taxon>
        <taxon>Burkholderiales</taxon>
        <taxon>Comamonadaceae</taxon>
        <taxon>Acidovorax</taxon>
    </lineage>
</organism>
<dbReference type="AlphaFoldDB" id="C5T4Z7"/>
<reference evidence="1 2" key="1">
    <citation type="submission" date="2009-05" db="EMBL/GenBank/DDBJ databases">
        <title>The draft genome of Acidovorax delafieldii 2AN.</title>
        <authorList>
            <consortium name="US DOE Joint Genome Institute (JGI-PGF)"/>
            <person name="Lucas S."/>
            <person name="Copeland A."/>
            <person name="Lapidus A."/>
            <person name="Glavina del Rio T."/>
            <person name="Tice H."/>
            <person name="Bruce D."/>
            <person name="Goodwin L."/>
            <person name="Pitluck S."/>
            <person name="Larimer F."/>
            <person name="Land M.L."/>
            <person name="Hauser L."/>
            <person name="Shelobolina E.S."/>
            <person name="Picardal F."/>
            <person name="Roden E."/>
            <person name="Emerson D."/>
        </authorList>
    </citation>
    <scope>NUCLEOTIDE SEQUENCE [LARGE SCALE GENOMIC DNA]</scope>
    <source>
        <strain evidence="1 2">2AN</strain>
    </source>
</reference>
<evidence type="ECO:0000313" key="1">
    <source>
        <dbReference type="EMBL" id="EER60452.1"/>
    </source>
</evidence>
<gene>
    <name evidence="1" type="ORF">AcdelDRAFT_1977</name>
</gene>
<sequence length="83" mass="9316">MNIYRYTFAAACPGNGEQIIYSLELRHPDMVRVEHIKTACALHREGFQEAIAVDLHQRFGGVLTLRAIHHGVEIETVLGMDPS</sequence>
<protein>
    <submittedName>
        <fullName evidence="1">Uncharacterized protein</fullName>
    </submittedName>
</protein>